<name>A0A9Q3GDS9_9BASI</name>
<protein>
    <submittedName>
        <fullName evidence="1">Uncharacterized protein</fullName>
    </submittedName>
</protein>
<evidence type="ECO:0000313" key="1">
    <source>
        <dbReference type="EMBL" id="MBW0463346.1"/>
    </source>
</evidence>
<dbReference type="Proteomes" id="UP000765509">
    <property type="component" value="Unassembled WGS sequence"/>
</dbReference>
<dbReference type="EMBL" id="AVOT02000530">
    <property type="protein sequence ID" value="MBW0463346.1"/>
    <property type="molecule type" value="Genomic_DNA"/>
</dbReference>
<dbReference type="AlphaFoldDB" id="A0A9Q3GDS9"/>
<proteinExistence type="predicted"/>
<gene>
    <name evidence="1" type="ORF">O181_003061</name>
</gene>
<accession>A0A9Q3GDS9</accession>
<evidence type="ECO:0000313" key="2">
    <source>
        <dbReference type="Proteomes" id="UP000765509"/>
    </source>
</evidence>
<sequence>MPTLPFTFALTRNLKPEYLEDMDQALQLLKPFKYFVQWNMYTKRFNLASHWEELGEGFQKIFLKEIHFKDLMVITKGWNFNRNFELLEEMASSIR</sequence>
<comment type="caution">
    <text evidence="1">The sequence shown here is derived from an EMBL/GenBank/DDBJ whole genome shotgun (WGS) entry which is preliminary data.</text>
</comment>
<keyword evidence="2" id="KW-1185">Reference proteome</keyword>
<organism evidence="1 2">
    <name type="scientific">Austropuccinia psidii MF-1</name>
    <dbReference type="NCBI Taxonomy" id="1389203"/>
    <lineage>
        <taxon>Eukaryota</taxon>
        <taxon>Fungi</taxon>
        <taxon>Dikarya</taxon>
        <taxon>Basidiomycota</taxon>
        <taxon>Pucciniomycotina</taxon>
        <taxon>Pucciniomycetes</taxon>
        <taxon>Pucciniales</taxon>
        <taxon>Sphaerophragmiaceae</taxon>
        <taxon>Austropuccinia</taxon>
    </lineage>
</organism>
<reference evidence="1" key="1">
    <citation type="submission" date="2021-03" db="EMBL/GenBank/DDBJ databases">
        <title>Draft genome sequence of rust myrtle Austropuccinia psidii MF-1, a brazilian biotype.</title>
        <authorList>
            <person name="Quecine M.C."/>
            <person name="Pachon D.M.R."/>
            <person name="Bonatelli M.L."/>
            <person name="Correr F.H."/>
            <person name="Franceschini L.M."/>
            <person name="Leite T.F."/>
            <person name="Margarido G.R.A."/>
            <person name="Almeida C.A."/>
            <person name="Ferrarezi J.A."/>
            <person name="Labate C.A."/>
        </authorList>
    </citation>
    <scope>NUCLEOTIDE SEQUENCE</scope>
    <source>
        <strain evidence="1">MF-1</strain>
    </source>
</reference>